<dbReference type="Proteomes" id="UP000838878">
    <property type="component" value="Chromosome 3"/>
</dbReference>
<evidence type="ECO:0000313" key="3">
    <source>
        <dbReference type="Proteomes" id="UP000838878"/>
    </source>
</evidence>
<evidence type="ECO:0000313" key="2">
    <source>
        <dbReference type="EMBL" id="CAH0722121.1"/>
    </source>
</evidence>
<dbReference type="EMBL" id="OV170223">
    <property type="protein sequence ID" value="CAH0722121.1"/>
    <property type="molecule type" value="Genomic_DNA"/>
</dbReference>
<organism evidence="2 3">
    <name type="scientific">Brenthis ino</name>
    <name type="common">lesser marbled fritillary</name>
    <dbReference type="NCBI Taxonomy" id="405034"/>
    <lineage>
        <taxon>Eukaryota</taxon>
        <taxon>Metazoa</taxon>
        <taxon>Ecdysozoa</taxon>
        <taxon>Arthropoda</taxon>
        <taxon>Hexapoda</taxon>
        <taxon>Insecta</taxon>
        <taxon>Pterygota</taxon>
        <taxon>Neoptera</taxon>
        <taxon>Endopterygota</taxon>
        <taxon>Lepidoptera</taxon>
        <taxon>Glossata</taxon>
        <taxon>Ditrysia</taxon>
        <taxon>Papilionoidea</taxon>
        <taxon>Nymphalidae</taxon>
        <taxon>Heliconiinae</taxon>
        <taxon>Argynnini</taxon>
        <taxon>Brenthis</taxon>
    </lineage>
</organism>
<dbReference type="AlphaFoldDB" id="A0A8J9UKT2"/>
<sequence>MPRRRPIRTNHGKWKWTGYISSPFPFRAHRWKNGVEVINWCSRDSKRNRGEQPRRWKDVIKMTGHRTGEEYKVQDPMVRRREEEEKQRRP</sequence>
<keyword evidence="3" id="KW-1185">Reference proteome</keyword>
<dbReference type="OrthoDB" id="410104at2759"/>
<proteinExistence type="predicted"/>
<protein>
    <submittedName>
        <fullName evidence="2">Uncharacterized protein</fullName>
    </submittedName>
</protein>
<feature type="region of interest" description="Disordered" evidence="1">
    <location>
        <begin position="67"/>
        <end position="90"/>
    </location>
</feature>
<accession>A0A8J9UKT2</accession>
<reference evidence="2" key="1">
    <citation type="submission" date="2021-12" db="EMBL/GenBank/DDBJ databases">
        <authorList>
            <person name="Martin H S."/>
        </authorList>
    </citation>
    <scope>NUCLEOTIDE SEQUENCE</scope>
</reference>
<feature type="non-terminal residue" evidence="2">
    <location>
        <position position="90"/>
    </location>
</feature>
<evidence type="ECO:0000256" key="1">
    <source>
        <dbReference type="SAM" id="MobiDB-lite"/>
    </source>
</evidence>
<name>A0A8J9UKT2_9NEOP</name>
<gene>
    <name evidence="2" type="ORF">BINO364_LOCUS8133</name>
</gene>